<sequence>MITLYVLDETEKFGQKQSPINISLGITDFDSKLKASKLKFAYTIGDLKTIEKTKNGFSCKTGGECTSELSGSHLPGRYKLWEVHGHWGTEKNSGSEHLLNGKGFSAELHFVFRKMKYGKFDNCFDKRDGLTVLALFMEEDSNDNTDFSPVISGLRKLVKNSNHADLDKEFDLQNLLPKKLSYYSYEGSLTSKPFAECVIWTILKHRITIGTDQLAFLREIIPNNCRSLQPLNKRRVKRSFKLVKKSSSKDNN</sequence>
<dbReference type="EMBL" id="UYYF01000228">
    <property type="protein sequence ID" value="VDM97168.1"/>
    <property type="molecule type" value="Genomic_DNA"/>
</dbReference>
<dbReference type="AlphaFoldDB" id="A0A0N5CN77"/>
<dbReference type="WBParaSite" id="TCLT_0000162601-mRNA-1">
    <property type="protein sequence ID" value="TCLT_0000162601-mRNA-1"/>
    <property type="gene ID" value="TCLT_0000162601"/>
</dbReference>
<evidence type="ECO:0000313" key="12">
    <source>
        <dbReference type="WBParaSite" id="TCLT_0000162601-mRNA-1"/>
    </source>
</evidence>
<evidence type="ECO:0000313" key="11">
    <source>
        <dbReference type="Proteomes" id="UP000276776"/>
    </source>
</evidence>
<dbReference type="PANTHER" id="PTHR18952:SF141">
    <property type="entry name" value="CARBONIC ANHYDRASE"/>
    <property type="match status" value="1"/>
</dbReference>
<dbReference type="OMA" id="IIPANHR"/>
<dbReference type="SUPFAM" id="SSF51069">
    <property type="entry name" value="Carbonic anhydrase"/>
    <property type="match status" value="1"/>
</dbReference>
<dbReference type="STRING" id="103827.A0A0N5CN77"/>
<dbReference type="PROSITE" id="PS00162">
    <property type="entry name" value="ALPHA_CA_1"/>
    <property type="match status" value="1"/>
</dbReference>
<dbReference type="Pfam" id="PF00194">
    <property type="entry name" value="Carb_anhydrase"/>
    <property type="match status" value="1"/>
</dbReference>
<dbReference type="SMART" id="SM01057">
    <property type="entry name" value="Carb_anhydrase"/>
    <property type="match status" value="1"/>
</dbReference>
<keyword evidence="5 8" id="KW-0862">Zinc</keyword>
<dbReference type="GO" id="GO:0005737">
    <property type="term" value="C:cytoplasm"/>
    <property type="evidence" value="ECO:0007669"/>
    <property type="project" value="TreeGrafter"/>
</dbReference>
<dbReference type="EC" id="4.2.1.1" evidence="3 8"/>
<name>A0A0N5CN77_THECL</name>
<dbReference type="InterPro" id="IPR036398">
    <property type="entry name" value="CA_dom_sf"/>
</dbReference>
<dbReference type="InterPro" id="IPR018338">
    <property type="entry name" value="Carbonic_anhydrase_a-class_CS"/>
</dbReference>
<proteinExistence type="inferred from homology"/>
<dbReference type="Gene3D" id="3.10.200.10">
    <property type="entry name" value="Alpha carbonic anhydrase"/>
    <property type="match status" value="1"/>
</dbReference>
<evidence type="ECO:0000256" key="6">
    <source>
        <dbReference type="ARBA" id="ARBA00023239"/>
    </source>
</evidence>
<evidence type="ECO:0000256" key="7">
    <source>
        <dbReference type="ARBA" id="ARBA00048348"/>
    </source>
</evidence>
<protein>
    <recommendedName>
        <fullName evidence="3 8">Carbonic anhydrase</fullName>
        <ecNumber evidence="3 8">4.2.1.1</ecNumber>
    </recommendedName>
</protein>
<accession>A0A0N5CN77</accession>
<evidence type="ECO:0000256" key="3">
    <source>
        <dbReference type="ARBA" id="ARBA00012925"/>
    </source>
</evidence>
<evidence type="ECO:0000256" key="8">
    <source>
        <dbReference type="RuleBase" id="RU367011"/>
    </source>
</evidence>
<organism evidence="12">
    <name type="scientific">Thelazia callipaeda</name>
    <name type="common">Oriental eyeworm</name>
    <name type="synonym">Parasitic nematode</name>
    <dbReference type="NCBI Taxonomy" id="103827"/>
    <lineage>
        <taxon>Eukaryota</taxon>
        <taxon>Metazoa</taxon>
        <taxon>Ecdysozoa</taxon>
        <taxon>Nematoda</taxon>
        <taxon>Chromadorea</taxon>
        <taxon>Rhabditida</taxon>
        <taxon>Spirurina</taxon>
        <taxon>Spiruromorpha</taxon>
        <taxon>Thelazioidea</taxon>
        <taxon>Thelaziidae</taxon>
        <taxon>Thelazia</taxon>
    </lineage>
</organism>
<keyword evidence="6 8" id="KW-0456">Lyase</keyword>
<keyword evidence="11" id="KW-1185">Reference proteome</keyword>
<dbReference type="CDD" id="cd00326">
    <property type="entry name" value="alpha_CA"/>
    <property type="match status" value="1"/>
</dbReference>
<keyword evidence="4 8" id="KW-0479">Metal-binding</keyword>
<comment type="cofactor">
    <cofactor evidence="1 8">
        <name>Zn(2+)</name>
        <dbReference type="ChEBI" id="CHEBI:29105"/>
    </cofactor>
</comment>
<gene>
    <name evidence="10" type="ORF">TCLT_LOCUS1627</name>
</gene>
<comment type="similarity">
    <text evidence="2 8">Belongs to the alpha-carbonic anhydrase family.</text>
</comment>
<evidence type="ECO:0000256" key="1">
    <source>
        <dbReference type="ARBA" id="ARBA00001947"/>
    </source>
</evidence>
<evidence type="ECO:0000256" key="4">
    <source>
        <dbReference type="ARBA" id="ARBA00022723"/>
    </source>
</evidence>
<comment type="function">
    <text evidence="8">Reversible hydration of carbon dioxide.</text>
</comment>
<evidence type="ECO:0000256" key="5">
    <source>
        <dbReference type="ARBA" id="ARBA00022833"/>
    </source>
</evidence>
<dbReference type="GO" id="GO:0004089">
    <property type="term" value="F:carbonate dehydratase activity"/>
    <property type="evidence" value="ECO:0007669"/>
    <property type="project" value="UniProtKB-UniRule"/>
</dbReference>
<dbReference type="GO" id="GO:0008270">
    <property type="term" value="F:zinc ion binding"/>
    <property type="evidence" value="ECO:0007669"/>
    <property type="project" value="UniProtKB-UniRule"/>
</dbReference>
<dbReference type="PROSITE" id="PS51144">
    <property type="entry name" value="ALPHA_CA_2"/>
    <property type="match status" value="1"/>
</dbReference>
<comment type="catalytic activity">
    <reaction evidence="7 8">
        <text>hydrogencarbonate + H(+) = CO2 + H2O</text>
        <dbReference type="Rhea" id="RHEA:10748"/>
        <dbReference type="ChEBI" id="CHEBI:15377"/>
        <dbReference type="ChEBI" id="CHEBI:15378"/>
        <dbReference type="ChEBI" id="CHEBI:16526"/>
        <dbReference type="ChEBI" id="CHEBI:17544"/>
        <dbReference type="EC" id="4.2.1.1"/>
    </reaction>
</comment>
<dbReference type="PANTHER" id="PTHR18952">
    <property type="entry name" value="CARBONIC ANHYDRASE"/>
    <property type="match status" value="1"/>
</dbReference>
<dbReference type="InterPro" id="IPR001148">
    <property type="entry name" value="CA_dom"/>
</dbReference>
<evidence type="ECO:0000313" key="10">
    <source>
        <dbReference type="EMBL" id="VDM97168.1"/>
    </source>
</evidence>
<dbReference type="Proteomes" id="UP000276776">
    <property type="component" value="Unassembled WGS sequence"/>
</dbReference>
<feature type="domain" description="Alpha-carbonic anhydrase" evidence="9">
    <location>
        <begin position="1"/>
        <end position="240"/>
    </location>
</feature>
<dbReference type="InterPro" id="IPR023561">
    <property type="entry name" value="Carbonic_anhydrase_a-class"/>
</dbReference>
<reference evidence="12" key="1">
    <citation type="submission" date="2017-02" db="UniProtKB">
        <authorList>
            <consortium name="WormBaseParasite"/>
        </authorList>
    </citation>
    <scope>IDENTIFICATION</scope>
</reference>
<evidence type="ECO:0000256" key="2">
    <source>
        <dbReference type="ARBA" id="ARBA00010718"/>
    </source>
</evidence>
<dbReference type="OrthoDB" id="429145at2759"/>
<evidence type="ECO:0000259" key="9">
    <source>
        <dbReference type="PROSITE" id="PS51144"/>
    </source>
</evidence>
<reference evidence="10 11" key="2">
    <citation type="submission" date="2018-11" db="EMBL/GenBank/DDBJ databases">
        <authorList>
            <consortium name="Pathogen Informatics"/>
        </authorList>
    </citation>
    <scope>NUCLEOTIDE SEQUENCE [LARGE SCALE GENOMIC DNA]</scope>
</reference>